<comment type="pathway">
    <text evidence="4">Glycan metabolism; bacterial cellulose biosynthesis.</text>
</comment>
<keyword evidence="10 21" id="KW-0812">Transmembrane</keyword>
<keyword evidence="11" id="KW-0479">Metal-binding</keyword>
<dbReference type="PROSITE" id="PS50887">
    <property type="entry name" value="GGDEF"/>
    <property type="match status" value="1"/>
</dbReference>
<dbReference type="Pfam" id="PF17151">
    <property type="entry name" value="CHASE7"/>
    <property type="match status" value="1"/>
</dbReference>
<dbReference type="InterPro" id="IPR029787">
    <property type="entry name" value="Nucleotide_cyclase"/>
</dbReference>
<dbReference type="STRING" id="1115515.EV102420_10_02020"/>
<proteinExistence type="predicted"/>
<comment type="cofactor">
    <cofactor evidence="1">
        <name>Mg(2+)</name>
        <dbReference type="ChEBI" id="CHEBI:18420"/>
    </cofactor>
</comment>
<evidence type="ECO:0000256" key="3">
    <source>
        <dbReference type="ARBA" id="ARBA00004665"/>
    </source>
</evidence>
<evidence type="ECO:0000256" key="15">
    <source>
        <dbReference type="ARBA" id="ARBA00022989"/>
    </source>
</evidence>
<evidence type="ECO:0000256" key="10">
    <source>
        <dbReference type="ARBA" id="ARBA00022692"/>
    </source>
</evidence>
<keyword evidence="14" id="KW-0135">Cellulose biosynthesis</keyword>
<dbReference type="GO" id="GO:1902201">
    <property type="term" value="P:negative regulation of bacterial-type flagellum-dependent cell motility"/>
    <property type="evidence" value="ECO:0007669"/>
    <property type="project" value="TreeGrafter"/>
</dbReference>
<dbReference type="InterPro" id="IPR043128">
    <property type="entry name" value="Rev_trsase/Diguanyl_cyclase"/>
</dbReference>
<dbReference type="PANTHER" id="PTHR45138:SF16">
    <property type="entry name" value="DIGUANYLATE CYCLASE DGCQ-RELATED"/>
    <property type="match status" value="1"/>
</dbReference>
<feature type="domain" description="GGDEF" evidence="22">
    <location>
        <begin position="427"/>
        <end position="562"/>
    </location>
</feature>
<accession>A0A090V0U1</accession>
<feature type="transmembrane region" description="Helical" evidence="21">
    <location>
        <begin position="357"/>
        <end position="379"/>
    </location>
</feature>
<evidence type="ECO:0000256" key="2">
    <source>
        <dbReference type="ARBA" id="ARBA00004429"/>
    </source>
</evidence>
<dbReference type="PANTHER" id="PTHR45138">
    <property type="entry name" value="REGULATORY COMPONENTS OF SENSORY TRANSDUCTION SYSTEM"/>
    <property type="match status" value="1"/>
</dbReference>
<evidence type="ECO:0000313" key="24">
    <source>
        <dbReference type="Proteomes" id="UP000029462"/>
    </source>
</evidence>
<dbReference type="eggNOG" id="COG2199">
    <property type="taxonomic scope" value="Bacteria"/>
</dbReference>
<dbReference type="Proteomes" id="UP000029462">
    <property type="component" value="Unassembled WGS sequence"/>
</dbReference>
<evidence type="ECO:0000256" key="13">
    <source>
        <dbReference type="ARBA" id="ARBA00022842"/>
    </source>
</evidence>
<evidence type="ECO:0000256" key="12">
    <source>
        <dbReference type="ARBA" id="ARBA00022741"/>
    </source>
</evidence>
<dbReference type="Pfam" id="PF00990">
    <property type="entry name" value="GGDEF"/>
    <property type="match status" value="1"/>
</dbReference>
<evidence type="ECO:0000256" key="21">
    <source>
        <dbReference type="SAM" id="Phobius"/>
    </source>
</evidence>
<keyword evidence="16" id="KW-0342">GTP-binding</keyword>
<evidence type="ECO:0000256" key="11">
    <source>
        <dbReference type="ARBA" id="ARBA00022723"/>
    </source>
</evidence>
<dbReference type="InterPro" id="IPR033416">
    <property type="entry name" value="CHASE7"/>
</dbReference>
<dbReference type="CDD" id="cd01949">
    <property type="entry name" value="GGDEF"/>
    <property type="match status" value="1"/>
</dbReference>
<comment type="function">
    <text evidence="20">Catalyzes the synthesis of cyclic-di-GMP (c-di-GMP) via the condensation of 2 GTP molecules. Cyclic-di-GMP is a second messenger which controls cell surface-associated traits in bacteria. Involved in the regulation of cellulose production.</text>
</comment>
<dbReference type="RefSeq" id="WP_255211673.1">
    <property type="nucleotide sequence ID" value="NZ_BBMZ01000010.1"/>
</dbReference>
<protein>
    <recommendedName>
        <fullName evidence="6">diguanylate cyclase</fullName>
        <ecNumber evidence="6">2.7.7.65</ecNumber>
    </recommendedName>
    <alternativeName>
        <fullName evidence="18">Cellulose synthesis regulatory protein</fullName>
    </alternativeName>
</protein>
<evidence type="ECO:0000256" key="1">
    <source>
        <dbReference type="ARBA" id="ARBA00001946"/>
    </source>
</evidence>
<dbReference type="GO" id="GO:0046872">
    <property type="term" value="F:metal ion binding"/>
    <property type="evidence" value="ECO:0007669"/>
    <property type="project" value="UniProtKB-KW"/>
</dbReference>
<evidence type="ECO:0000256" key="19">
    <source>
        <dbReference type="ARBA" id="ARBA00034247"/>
    </source>
</evidence>
<dbReference type="EC" id="2.7.7.65" evidence="6"/>
<evidence type="ECO:0000256" key="7">
    <source>
        <dbReference type="ARBA" id="ARBA00022475"/>
    </source>
</evidence>
<dbReference type="UniPathway" id="UPA00694"/>
<evidence type="ECO:0000256" key="14">
    <source>
        <dbReference type="ARBA" id="ARBA00022916"/>
    </source>
</evidence>
<comment type="pathway">
    <text evidence="3">Purine metabolism; 3',5'-cyclic di-GMP biosynthesis.</text>
</comment>
<keyword evidence="24" id="KW-1185">Reference proteome</keyword>
<keyword evidence="9" id="KW-0808">Transferase</keyword>
<dbReference type="NCBIfam" id="TIGR00254">
    <property type="entry name" value="GGDEF"/>
    <property type="match status" value="1"/>
</dbReference>
<dbReference type="InterPro" id="IPR050469">
    <property type="entry name" value="Diguanylate_Cyclase"/>
</dbReference>
<evidence type="ECO:0000256" key="16">
    <source>
        <dbReference type="ARBA" id="ARBA00023134"/>
    </source>
</evidence>
<keyword evidence="7" id="KW-1003">Cell membrane</keyword>
<feature type="transmembrane region" description="Helical" evidence="21">
    <location>
        <begin position="21"/>
        <end position="42"/>
    </location>
</feature>
<evidence type="ECO:0000256" key="5">
    <source>
        <dbReference type="ARBA" id="ARBA00011738"/>
    </source>
</evidence>
<dbReference type="EMBL" id="BBMZ01000010">
    <property type="protein sequence ID" value="GAL58421.1"/>
    <property type="molecule type" value="Genomic_DNA"/>
</dbReference>
<evidence type="ECO:0000256" key="4">
    <source>
        <dbReference type="ARBA" id="ARBA00005186"/>
    </source>
</evidence>
<comment type="caution">
    <text evidence="23">The sequence shown here is derived from an EMBL/GenBank/DDBJ whole genome shotgun (WGS) entry which is preliminary data.</text>
</comment>
<dbReference type="GO" id="GO:0043709">
    <property type="term" value="P:cell adhesion involved in single-species biofilm formation"/>
    <property type="evidence" value="ECO:0007669"/>
    <property type="project" value="TreeGrafter"/>
</dbReference>
<gene>
    <name evidence="23" type="primary">yedQ</name>
    <name evidence="23" type="ORF">EV102420_10_02020</name>
</gene>
<comment type="subcellular location">
    <subcellularLocation>
        <location evidence="2">Cell inner membrane</location>
        <topology evidence="2">Multi-pass membrane protein</topology>
    </subcellularLocation>
</comment>
<evidence type="ECO:0000256" key="8">
    <source>
        <dbReference type="ARBA" id="ARBA00022519"/>
    </source>
</evidence>
<sequence>MPPSTAATGSSRLNSMRNYFVPARVVNLCFVIVLVSSTLLTWREVVVLEDAYVASQRNTLDKVSSALDRQMEIGVNALLFFRNAMRAAVETPLTSDVLKNVQVEFAQQRQQPFWRISVDQRRTLPITGVSDDFVAGHPLLSRDDPQMHNEMTAALEVGYIMRLATALPAMPKHAWYVSRAGFFLSSQPSVASAESVTRYESLLAEPWFTGQSHHANRFRGVRWFTSAHHTDTQASIVTVSVPLDDAQRWLGVLAIDYAFSSVKTLLEEALRDEEQGEYQLYNSQLERVVTSLPAGVQPRAFTPAQRQALMQAIAQSNSGSLRLGLSFVVWQKLDRFDGLLLRIHTLREGLQGDFGTISIALALLWLLFTAMLLSSWIVIRRMVNNMYAMQHSLQWQAWHDPLTRLLNRGALFERAKALAELCQQQHRPFSVIQLDLDHFKNVNDHYGHQAGDLVLTQAARLIGGCIQGEDLAGRVGGEEFCIVLPGSTLLQAQRIAERIRERISRKEILVHNSQTVRISASLGVSSAEPSESYAFEYLQMVADRRLYLAKWAGRNRVCAVDPIQDAPNT</sequence>
<comment type="subunit">
    <text evidence="5">Homodimer.</text>
</comment>
<organism evidence="23 24">
    <name type="scientific">Pseudescherichia vulneris NBRC 102420</name>
    <dbReference type="NCBI Taxonomy" id="1115515"/>
    <lineage>
        <taxon>Bacteria</taxon>
        <taxon>Pseudomonadati</taxon>
        <taxon>Pseudomonadota</taxon>
        <taxon>Gammaproteobacteria</taxon>
        <taxon>Enterobacterales</taxon>
        <taxon>Enterobacteriaceae</taxon>
        <taxon>Pseudescherichia</taxon>
    </lineage>
</organism>
<dbReference type="SMART" id="SM00267">
    <property type="entry name" value="GGDEF"/>
    <property type="match status" value="1"/>
</dbReference>
<dbReference type="NCBIfam" id="NF011955">
    <property type="entry name" value="PRK15426.1"/>
    <property type="match status" value="1"/>
</dbReference>
<dbReference type="GO" id="GO:0052621">
    <property type="term" value="F:diguanylate cyclase activity"/>
    <property type="evidence" value="ECO:0007669"/>
    <property type="project" value="UniProtKB-EC"/>
</dbReference>
<keyword evidence="15 21" id="KW-1133">Transmembrane helix</keyword>
<keyword evidence="13" id="KW-0460">Magnesium</keyword>
<keyword evidence="17 21" id="KW-0472">Membrane</keyword>
<dbReference type="AlphaFoldDB" id="A0A090V0U1"/>
<evidence type="ECO:0000313" key="23">
    <source>
        <dbReference type="EMBL" id="GAL58421.1"/>
    </source>
</evidence>
<dbReference type="FunFam" id="3.30.70.270:FF:000001">
    <property type="entry name" value="Diguanylate cyclase domain protein"/>
    <property type="match status" value="1"/>
</dbReference>
<keyword evidence="12" id="KW-0547">Nucleotide-binding</keyword>
<evidence type="ECO:0000256" key="18">
    <source>
        <dbReference type="ARBA" id="ARBA00031311"/>
    </source>
</evidence>
<name>A0A090V0U1_PSEVU</name>
<keyword evidence="8" id="KW-0997">Cell inner membrane</keyword>
<evidence type="ECO:0000256" key="9">
    <source>
        <dbReference type="ARBA" id="ARBA00022679"/>
    </source>
</evidence>
<evidence type="ECO:0000256" key="20">
    <source>
        <dbReference type="ARBA" id="ARBA00045634"/>
    </source>
</evidence>
<dbReference type="GO" id="GO:0005525">
    <property type="term" value="F:GTP binding"/>
    <property type="evidence" value="ECO:0007669"/>
    <property type="project" value="UniProtKB-KW"/>
</dbReference>
<dbReference type="GO" id="GO:0005886">
    <property type="term" value="C:plasma membrane"/>
    <property type="evidence" value="ECO:0007669"/>
    <property type="project" value="UniProtKB-SubCell"/>
</dbReference>
<dbReference type="Gene3D" id="3.30.70.270">
    <property type="match status" value="1"/>
</dbReference>
<evidence type="ECO:0000259" key="22">
    <source>
        <dbReference type="PROSITE" id="PS50887"/>
    </source>
</evidence>
<dbReference type="SUPFAM" id="SSF55073">
    <property type="entry name" value="Nucleotide cyclase"/>
    <property type="match status" value="1"/>
</dbReference>
<comment type="catalytic activity">
    <reaction evidence="19">
        <text>2 GTP = 3',3'-c-di-GMP + 2 diphosphate</text>
        <dbReference type="Rhea" id="RHEA:24898"/>
        <dbReference type="ChEBI" id="CHEBI:33019"/>
        <dbReference type="ChEBI" id="CHEBI:37565"/>
        <dbReference type="ChEBI" id="CHEBI:58805"/>
        <dbReference type="EC" id="2.7.7.65"/>
    </reaction>
</comment>
<reference evidence="23" key="1">
    <citation type="submission" date="2014-09" db="EMBL/GenBank/DDBJ databases">
        <title>Whole genome shotgun sequence of Escherichia vulneris NBRC 102420.</title>
        <authorList>
            <person name="Yoshida Y."/>
            <person name="Hosoyama A."/>
            <person name="Tsuchikane K."/>
            <person name="Ohji S."/>
            <person name="Ichikawa N."/>
            <person name="Kimura A."/>
            <person name="Yamazoe A."/>
            <person name="Ezaki T."/>
            <person name="Fujita N."/>
        </authorList>
    </citation>
    <scope>NUCLEOTIDE SEQUENCE [LARGE SCALE GENOMIC DNA]</scope>
    <source>
        <strain evidence="23">NBRC 102420</strain>
    </source>
</reference>
<evidence type="ECO:0000256" key="17">
    <source>
        <dbReference type="ARBA" id="ARBA00023136"/>
    </source>
</evidence>
<dbReference type="InterPro" id="IPR000160">
    <property type="entry name" value="GGDEF_dom"/>
</dbReference>
<evidence type="ECO:0000256" key="6">
    <source>
        <dbReference type="ARBA" id="ARBA00012528"/>
    </source>
</evidence>
<dbReference type="UniPathway" id="UPA00599"/>
<dbReference type="GO" id="GO:0030244">
    <property type="term" value="P:cellulose biosynthetic process"/>
    <property type="evidence" value="ECO:0007669"/>
    <property type="project" value="UniProtKB-KW"/>
</dbReference>